<dbReference type="InterPro" id="IPR050675">
    <property type="entry name" value="OAF3"/>
</dbReference>
<feature type="region of interest" description="Disordered" evidence="6">
    <location>
        <begin position="1"/>
        <end position="41"/>
    </location>
</feature>
<reference evidence="7" key="1">
    <citation type="submission" date="2021-02" db="EMBL/GenBank/DDBJ databases">
        <authorList>
            <person name="Syme A R."/>
            <person name="Syme A R."/>
            <person name="Moolhuijzen P."/>
        </authorList>
    </citation>
    <scope>NUCLEOTIDE SEQUENCE</scope>
    <source>
        <strain evidence="7">W1-1</strain>
    </source>
</reference>
<dbReference type="GO" id="GO:0003677">
    <property type="term" value="F:DNA binding"/>
    <property type="evidence" value="ECO:0007669"/>
    <property type="project" value="UniProtKB-KW"/>
</dbReference>
<dbReference type="Proteomes" id="UP000472372">
    <property type="component" value="Chromosome 12"/>
</dbReference>
<dbReference type="GO" id="GO:0045122">
    <property type="term" value="P:aflatoxin biosynthetic process"/>
    <property type="evidence" value="ECO:0007669"/>
    <property type="project" value="InterPro"/>
</dbReference>
<evidence type="ECO:0000313" key="8">
    <source>
        <dbReference type="Proteomes" id="UP000472372"/>
    </source>
</evidence>
<dbReference type="CDD" id="cd00067">
    <property type="entry name" value="GAL4"/>
    <property type="match status" value="1"/>
</dbReference>
<keyword evidence="2" id="KW-0805">Transcription regulation</keyword>
<dbReference type="AlphaFoldDB" id="A0A6S6WHR7"/>
<keyword evidence="3" id="KW-0238">DNA-binding</keyword>
<keyword evidence="4" id="KW-0804">Transcription</keyword>
<dbReference type="SMART" id="SM00066">
    <property type="entry name" value="GAL4"/>
    <property type="match status" value="1"/>
</dbReference>
<dbReference type="PANTHER" id="PTHR31069">
    <property type="entry name" value="OLEATE-ACTIVATED TRANSCRIPTION FACTOR 1-RELATED"/>
    <property type="match status" value="1"/>
</dbReference>
<keyword evidence="5" id="KW-0539">Nucleus</keyword>
<feature type="region of interest" description="Disordered" evidence="6">
    <location>
        <begin position="111"/>
        <end position="132"/>
    </location>
</feature>
<dbReference type="Pfam" id="PF00172">
    <property type="entry name" value="Zn_clus"/>
    <property type="match status" value="1"/>
</dbReference>
<dbReference type="PRINTS" id="PR00755">
    <property type="entry name" value="AFLATOXINBRP"/>
</dbReference>
<protein>
    <submittedName>
        <fullName evidence="7">AflR C6 zinc cluster transcription factor</fullName>
    </submittedName>
</protein>
<evidence type="ECO:0000256" key="5">
    <source>
        <dbReference type="ARBA" id="ARBA00023242"/>
    </source>
</evidence>
<dbReference type="PROSITE" id="PS00463">
    <property type="entry name" value="ZN2_CY6_FUNGAL_1"/>
    <property type="match status" value="1"/>
</dbReference>
<feature type="compositionally biased region" description="Polar residues" evidence="6">
    <location>
        <begin position="114"/>
        <end position="128"/>
    </location>
</feature>
<keyword evidence="1" id="KW-0479">Metal-binding</keyword>
<evidence type="ECO:0000256" key="6">
    <source>
        <dbReference type="SAM" id="MobiDB-lite"/>
    </source>
</evidence>
<name>A0A6S6WHR7_9PLEO</name>
<proteinExistence type="predicted"/>
<dbReference type="GO" id="GO:0008270">
    <property type="term" value="F:zinc ion binding"/>
    <property type="evidence" value="ECO:0007669"/>
    <property type="project" value="InterPro"/>
</dbReference>
<dbReference type="SUPFAM" id="SSF57701">
    <property type="entry name" value="Zn2/Cys6 DNA-binding domain"/>
    <property type="match status" value="1"/>
</dbReference>
<gene>
    <name evidence="7" type="ORF">PTTW11_11157</name>
</gene>
<dbReference type="PROSITE" id="PS50048">
    <property type="entry name" value="ZN2_CY6_FUNGAL_2"/>
    <property type="match status" value="1"/>
</dbReference>
<dbReference type="Pfam" id="PF08493">
    <property type="entry name" value="AflR"/>
    <property type="match status" value="1"/>
</dbReference>
<dbReference type="GO" id="GO:0000981">
    <property type="term" value="F:DNA-binding transcription factor activity, RNA polymerase II-specific"/>
    <property type="evidence" value="ECO:0007669"/>
    <property type="project" value="InterPro"/>
</dbReference>
<dbReference type="InterPro" id="IPR001138">
    <property type="entry name" value="Zn2Cys6_DnaBD"/>
</dbReference>
<dbReference type="EMBL" id="HG992988">
    <property type="protein sequence ID" value="CAE7219316.1"/>
    <property type="molecule type" value="Genomic_DNA"/>
</dbReference>
<dbReference type="InterPro" id="IPR036864">
    <property type="entry name" value="Zn2-C6_fun-type_DNA-bd_sf"/>
</dbReference>
<dbReference type="Gene3D" id="4.10.240.10">
    <property type="entry name" value="Zn(2)-C6 fungal-type DNA-binding domain"/>
    <property type="match status" value="1"/>
</dbReference>
<evidence type="ECO:0000256" key="1">
    <source>
        <dbReference type="ARBA" id="ARBA00022723"/>
    </source>
</evidence>
<organism evidence="7 8">
    <name type="scientific">Pyrenophora teres f. teres</name>
    <dbReference type="NCBI Taxonomy" id="97479"/>
    <lineage>
        <taxon>Eukaryota</taxon>
        <taxon>Fungi</taxon>
        <taxon>Dikarya</taxon>
        <taxon>Ascomycota</taxon>
        <taxon>Pezizomycotina</taxon>
        <taxon>Dothideomycetes</taxon>
        <taxon>Pleosporomycetidae</taxon>
        <taxon>Pleosporales</taxon>
        <taxon>Pleosporineae</taxon>
        <taxon>Pleosporaceae</taxon>
        <taxon>Pyrenophora</taxon>
    </lineage>
</organism>
<evidence type="ECO:0000256" key="3">
    <source>
        <dbReference type="ARBA" id="ARBA00023125"/>
    </source>
</evidence>
<dbReference type="GO" id="GO:0005634">
    <property type="term" value="C:nucleus"/>
    <property type="evidence" value="ECO:0007669"/>
    <property type="project" value="InterPro"/>
</dbReference>
<accession>A0A6S6WHR7</accession>
<dbReference type="InterPro" id="IPR013700">
    <property type="entry name" value="AflR"/>
</dbReference>
<evidence type="ECO:0000313" key="7">
    <source>
        <dbReference type="EMBL" id="CAE7219316.1"/>
    </source>
</evidence>
<evidence type="ECO:0000256" key="4">
    <source>
        <dbReference type="ARBA" id="ARBA00023163"/>
    </source>
</evidence>
<sequence length="487" mass="53928">MSAPLKPARWRTPVIIKSKSFTPNMSSPTSTPKPAPPANQKKLKLRASCDSCAASKVKCSKDHPTCARCFANNTQCVYGVSRKHGKPGRSKKRNPDGTPFIKVAKQRLSPGRTDFSNYTTQSEHTLSQPDLEMGPNWASDWSTTTPSLPATPDFDVEATPEPFYTIFDSSEIGLMDPTFLSTAHVQPKTTQLAQPDFVFRDQFAKAPLEQLCSPELQACDTCMDTKAVKPLEYTYDDTMTTAHPHSFSSTSTMHTPMSQSMGTYNPPSFTASSSKSTPHCCYTLAYSTLQSLGILSTDTYPVLNHENLTPGLSTARLATESVLQLVRCPCSSDPHLAMLYSSITSKILTWYRMSVGIDGAVPLNSSVTASSQHIDPVYHIPFSQPEFSNSLVGGGNNEGMNYSIQDTHLQGYKLDELDRQRHRRQMVLYELRSCEKLVEALVGWRGNGRSCQQAKYLYDMLGAWLEGELHRTVEEIKGVEIPHMRTG</sequence>
<dbReference type="PANTHER" id="PTHR31069:SF31">
    <property type="entry name" value="MONODICTYPHENONE CLUSTER TRANSCRIPTION FACTOR-RELATED"/>
    <property type="match status" value="1"/>
</dbReference>
<evidence type="ECO:0000256" key="2">
    <source>
        <dbReference type="ARBA" id="ARBA00023015"/>
    </source>
</evidence>